<accession>A0A1G7P3U3</accession>
<evidence type="ECO:0000256" key="3">
    <source>
        <dbReference type="ARBA" id="ARBA00022618"/>
    </source>
</evidence>
<keyword evidence="3 7" id="KW-0132">Cell division</keyword>
<dbReference type="AlphaFoldDB" id="A0A1G7P3U3"/>
<evidence type="ECO:0000256" key="2">
    <source>
        <dbReference type="ARBA" id="ARBA00009323"/>
    </source>
</evidence>
<keyword evidence="5" id="KW-0717">Septation</keyword>
<dbReference type="Pfam" id="PF04686">
    <property type="entry name" value="SsgA"/>
    <property type="match status" value="1"/>
</dbReference>
<dbReference type="OrthoDB" id="3853096at2"/>
<name>A0A1G7P3U3_9ACTN</name>
<dbReference type="GO" id="GO:0030435">
    <property type="term" value="P:sporulation resulting in formation of a cellular spore"/>
    <property type="evidence" value="ECO:0007669"/>
    <property type="project" value="UniProtKB-KW"/>
</dbReference>
<dbReference type="RefSeq" id="WP_091769537.1">
    <property type="nucleotide sequence ID" value="NZ_FNBT01000007.1"/>
</dbReference>
<gene>
    <name evidence="7" type="ORF">SAMN05660662_3443</name>
</gene>
<evidence type="ECO:0000256" key="4">
    <source>
        <dbReference type="ARBA" id="ARBA00022969"/>
    </source>
</evidence>
<protein>
    <submittedName>
        <fullName evidence="7">Streptomyces sporulation and cell division protein, SsgA</fullName>
    </submittedName>
</protein>
<dbReference type="Proteomes" id="UP000199406">
    <property type="component" value="Unassembled WGS sequence"/>
</dbReference>
<comment type="similarity">
    <text evidence="2">Belongs to the SsgA family.</text>
</comment>
<evidence type="ECO:0000313" key="8">
    <source>
        <dbReference type="Proteomes" id="UP000199406"/>
    </source>
</evidence>
<evidence type="ECO:0000313" key="7">
    <source>
        <dbReference type="EMBL" id="SDF80965.1"/>
    </source>
</evidence>
<keyword evidence="4" id="KW-0749">Sporulation</keyword>
<reference evidence="8" key="1">
    <citation type="submission" date="2016-10" db="EMBL/GenBank/DDBJ databases">
        <authorList>
            <person name="Varghese N."/>
            <person name="Submissions S."/>
        </authorList>
    </citation>
    <scope>NUCLEOTIDE SEQUENCE [LARGE SCALE GENOMIC DNA]</scope>
    <source>
        <strain evidence="8">DSM 44268</strain>
    </source>
</reference>
<evidence type="ECO:0000256" key="6">
    <source>
        <dbReference type="ARBA" id="ARBA00023306"/>
    </source>
</evidence>
<comment type="subcellular location">
    <subcellularLocation>
        <location evidence="1">Cell septum</location>
    </subcellularLocation>
</comment>
<dbReference type="Gene3D" id="2.30.31.20">
    <property type="entry name" value="Sporulation-specific cell division protein SsgB"/>
    <property type="match status" value="1"/>
</dbReference>
<dbReference type="STRING" id="1550231.SAMN05660662_3443"/>
<sequence>MTNRWNPGHTAPVTLQLIGPQSWTEVPALLCYDATDPFAVRIAFGDIGDDSGVVDTDDGIAWLVSRELLQDGLDHPSGDGDVRVWPSASASDVLFLHLRAPSGEALFELSRAVVAGFLRQTEALVPSGSESGLLHLDDELHVLLSNGGADPSGR</sequence>
<dbReference type="InterPro" id="IPR038658">
    <property type="entry name" value="SsgB_sf"/>
</dbReference>
<evidence type="ECO:0000256" key="1">
    <source>
        <dbReference type="ARBA" id="ARBA00004431"/>
    </source>
</evidence>
<proteinExistence type="inferred from homology"/>
<dbReference type="GO" id="GO:0030428">
    <property type="term" value="C:cell septum"/>
    <property type="evidence" value="ECO:0007669"/>
    <property type="project" value="UniProtKB-SubCell"/>
</dbReference>
<dbReference type="InterPro" id="IPR006776">
    <property type="entry name" value="SsgB"/>
</dbReference>
<dbReference type="GO" id="GO:0000917">
    <property type="term" value="P:division septum assembly"/>
    <property type="evidence" value="ECO:0007669"/>
    <property type="project" value="UniProtKB-KW"/>
</dbReference>
<organism evidence="7 8">
    <name type="scientific">Blastococcus aurantiacus</name>
    <dbReference type="NCBI Taxonomy" id="1550231"/>
    <lineage>
        <taxon>Bacteria</taxon>
        <taxon>Bacillati</taxon>
        <taxon>Actinomycetota</taxon>
        <taxon>Actinomycetes</taxon>
        <taxon>Geodermatophilales</taxon>
        <taxon>Geodermatophilaceae</taxon>
        <taxon>Blastococcus</taxon>
    </lineage>
</organism>
<keyword evidence="8" id="KW-1185">Reference proteome</keyword>
<dbReference type="EMBL" id="FNBT01000007">
    <property type="protein sequence ID" value="SDF80965.1"/>
    <property type="molecule type" value="Genomic_DNA"/>
</dbReference>
<evidence type="ECO:0000256" key="5">
    <source>
        <dbReference type="ARBA" id="ARBA00023210"/>
    </source>
</evidence>
<keyword evidence="6" id="KW-0131">Cell cycle</keyword>